<dbReference type="EMBL" id="BTCL01000004">
    <property type="protein sequence ID" value="GMK44602.1"/>
    <property type="molecule type" value="Genomic_DNA"/>
</dbReference>
<sequence>MANVAKVRNKIRESSGDKVFLITIYIILALVLVAVLYPLIYILSSSFSSPSAVSAGKVWLWPVDVSLKGYEALFKNSQVLTGYGNSLLYTVSGTLVSVTLTIMLAYPLSRSTFFGRNAIMMIITFTMLFSGGLIPTYMVVKSLGLIDTRWALIIPNAVWVWQVIIARSFFQQSIPSELVEASEIDGCSDLRFMRSVVLSLSKPIIAVLIIMYAVGQWNAYFDALIYLKSDTKYPLQLILRSIIIQNNSGSANMDALKQVERQQLAELLKYSLIVVATLPVLIIYPFVQRYFVQGMLVGSVKG</sequence>
<keyword evidence="3" id="KW-1003">Cell membrane</keyword>
<feature type="transmembrane region" description="Helical" evidence="7">
    <location>
        <begin position="87"/>
        <end position="106"/>
    </location>
</feature>
<evidence type="ECO:0000256" key="5">
    <source>
        <dbReference type="ARBA" id="ARBA00022989"/>
    </source>
</evidence>
<keyword evidence="10" id="KW-1185">Reference proteome</keyword>
<keyword evidence="2 7" id="KW-0813">Transport</keyword>
<protein>
    <submittedName>
        <fullName evidence="9">Sugar ABC transporter permease</fullName>
    </submittedName>
</protein>
<evidence type="ECO:0000259" key="8">
    <source>
        <dbReference type="PROSITE" id="PS50928"/>
    </source>
</evidence>
<dbReference type="Pfam" id="PF00528">
    <property type="entry name" value="BPD_transp_1"/>
    <property type="match status" value="1"/>
</dbReference>
<keyword evidence="5 7" id="KW-1133">Transmembrane helix</keyword>
<dbReference type="PANTHER" id="PTHR43744">
    <property type="entry name" value="ABC TRANSPORTER PERMEASE PROTEIN MG189-RELATED-RELATED"/>
    <property type="match status" value="1"/>
</dbReference>
<dbReference type="SUPFAM" id="SSF161098">
    <property type="entry name" value="MetI-like"/>
    <property type="match status" value="1"/>
</dbReference>
<dbReference type="InterPro" id="IPR035906">
    <property type="entry name" value="MetI-like_sf"/>
</dbReference>
<name>A0ABQ6NK88_9BACL</name>
<evidence type="ECO:0000256" key="6">
    <source>
        <dbReference type="ARBA" id="ARBA00023136"/>
    </source>
</evidence>
<proteinExistence type="inferred from homology"/>
<organism evidence="9 10">
    <name type="scientific">Paenibacillus glycanilyticus</name>
    <dbReference type="NCBI Taxonomy" id="126569"/>
    <lineage>
        <taxon>Bacteria</taxon>
        <taxon>Bacillati</taxon>
        <taxon>Bacillota</taxon>
        <taxon>Bacilli</taxon>
        <taxon>Bacillales</taxon>
        <taxon>Paenibacillaceae</taxon>
        <taxon>Paenibacillus</taxon>
    </lineage>
</organism>
<feature type="transmembrane region" description="Helical" evidence="7">
    <location>
        <begin position="267"/>
        <end position="287"/>
    </location>
</feature>
<evidence type="ECO:0000256" key="7">
    <source>
        <dbReference type="RuleBase" id="RU363032"/>
    </source>
</evidence>
<dbReference type="PROSITE" id="PS50928">
    <property type="entry name" value="ABC_TM1"/>
    <property type="match status" value="1"/>
</dbReference>
<evidence type="ECO:0000256" key="4">
    <source>
        <dbReference type="ARBA" id="ARBA00022692"/>
    </source>
</evidence>
<feature type="domain" description="ABC transmembrane type-1" evidence="8">
    <location>
        <begin position="83"/>
        <end position="285"/>
    </location>
</feature>
<dbReference type="PANTHER" id="PTHR43744:SF9">
    <property type="entry name" value="POLYGALACTURONAN_RHAMNOGALACTURONAN TRANSPORT SYSTEM PERMEASE PROTEIN YTCP"/>
    <property type="match status" value="1"/>
</dbReference>
<dbReference type="InterPro" id="IPR000515">
    <property type="entry name" value="MetI-like"/>
</dbReference>
<evidence type="ECO:0000313" key="10">
    <source>
        <dbReference type="Proteomes" id="UP001285921"/>
    </source>
</evidence>
<accession>A0ABQ6NK88</accession>
<dbReference type="Gene3D" id="1.10.3720.10">
    <property type="entry name" value="MetI-like"/>
    <property type="match status" value="1"/>
</dbReference>
<dbReference type="Proteomes" id="UP001285921">
    <property type="component" value="Unassembled WGS sequence"/>
</dbReference>
<dbReference type="RefSeq" id="WP_127496290.1">
    <property type="nucleotide sequence ID" value="NZ_BTCL01000004.1"/>
</dbReference>
<reference evidence="9 10" key="1">
    <citation type="submission" date="2023-05" db="EMBL/GenBank/DDBJ databases">
        <title>Draft genome of Paenibacillus sp. CCS26.</title>
        <authorList>
            <person name="Akita H."/>
            <person name="Shinto Y."/>
            <person name="Kimura Z."/>
        </authorList>
    </citation>
    <scope>NUCLEOTIDE SEQUENCE [LARGE SCALE GENOMIC DNA]</scope>
    <source>
        <strain evidence="9 10">CCS26</strain>
    </source>
</reference>
<feature type="transmembrane region" description="Helical" evidence="7">
    <location>
        <begin position="20"/>
        <end position="43"/>
    </location>
</feature>
<gene>
    <name evidence="9" type="ORF">PghCCS26_17300</name>
</gene>
<dbReference type="CDD" id="cd06261">
    <property type="entry name" value="TM_PBP2"/>
    <property type="match status" value="1"/>
</dbReference>
<evidence type="ECO:0000313" key="9">
    <source>
        <dbReference type="EMBL" id="GMK44602.1"/>
    </source>
</evidence>
<comment type="subcellular location">
    <subcellularLocation>
        <location evidence="1 7">Cell membrane</location>
        <topology evidence="1 7">Multi-pass membrane protein</topology>
    </subcellularLocation>
</comment>
<evidence type="ECO:0000256" key="1">
    <source>
        <dbReference type="ARBA" id="ARBA00004651"/>
    </source>
</evidence>
<feature type="transmembrane region" description="Helical" evidence="7">
    <location>
        <begin position="118"/>
        <end position="138"/>
    </location>
</feature>
<evidence type="ECO:0000256" key="2">
    <source>
        <dbReference type="ARBA" id="ARBA00022448"/>
    </source>
</evidence>
<comment type="similarity">
    <text evidence="7">Belongs to the binding-protein-dependent transport system permease family.</text>
</comment>
<evidence type="ECO:0000256" key="3">
    <source>
        <dbReference type="ARBA" id="ARBA00022475"/>
    </source>
</evidence>
<comment type="caution">
    <text evidence="9">The sequence shown here is derived from an EMBL/GenBank/DDBJ whole genome shotgun (WGS) entry which is preliminary data.</text>
</comment>
<keyword evidence="6 7" id="KW-0472">Membrane</keyword>
<keyword evidence="4 7" id="KW-0812">Transmembrane</keyword>